<proteinExistence type="predicted"/>
<dbReference type="EMBL" id="VDCS01000008">
    <property type="protein sequence ID" value="TNJ44306.1"/>
    <property type="molecule type" value="Genomic_DNA"/>
</dbReference>
<sequence length="87" mass="10192">MNTRISTFLVFCSFLFFLISEQKAMFIKIAGVVDGIIEKVKLFSKIYLKRTPVKQIPENIALFPYLEDMYWRANYTYAVRVSSNKVP</sequence>
<accession>A0A5C4SK36</accession>
<protein>
    <submittedName>
        <fullName evidence="1">Uncharacterized protein</fullName>
    </submittedName>
</protein>
<keyword evidence="2" id="KW-1185">Reference proteome</keyword>
<gene>
    <name evidence="1" type="ORF">FGF67_09775</name>
</gene>
<name>A0A5C4SK36_9FLAO</name>
<organism evidence="1 2">
    <name type="scientific">Allotamlana fucoidanivorans</name>
    <dbReference type="NCBI Taxonomy" id="2583814"/>
    <lineage>
        <taxon>Bacteria</taxon>
        <taxon>Pseudomonadati</taxon>
        <taxon>Bacteroidota</taxon>
        <taxon>Flavobacteriia</taxon>
        <taxon>Flavobacteriales</taxon>
        <taxon>Flavobacteriaceae</taxon>
        <taxon>Allotamlana</taxon>
    </lineage>
</organism>
<reference evidence="1 2" key="1">
    <citation type="submission" date="2019-05" db="EMBL/GenBank/DDBJ databases">
        <title>Tamlana fucoidanivorans sp. nov., isolated from the surface of algae collected from Fujian province in China.</title>
        <authorList>
            <person name="Li J."/>
        </authorList>
    </citation>
    <scope>NUCLEOTIDE SEQUENCE [LARGE SCALE GENOMIC DNA]</scope>
    <source>
        <strain evidence="1 2">CW2-9</strain>
    </source>
</reference>
<dbReference type="RefSeq" id="WP_139697215.1">
    <property type="nucleotide sequence ID" value="NZ_CP074074.1"/>
</dbReference>
<evidence type="ECO:0000313" key="2">
    <source>
        <dbReference type="Proteomes" id="UP000308713"/>
    </source>
</evidence>
<comment type="caution">
    <text evidence="1">The sequence shown here is derived from an EMBL/GenBank/DDBJ whole genome shotgun (WGS) entry which is preliminary data.</text>
</comment>
<dbReference type="AlphaFoldDB" id="A0A5C4SK36"/>
<dbReference type="Proteomes" id="UP000308713">
    <property type="component" value="Unassembled WGS sequence"/>
</dbReference>
<evidence type="ECO:0000313" key="1">
    <source>
        <dbReference type="EMBL" id="TNJ44306.1"/>
    </source>
</evidence>